<dbReference type="PANTHER" id="PTHR45931:SF3">
    <property type="entry name" value="RING ZINC FINGER-CONTAINING PROTEIN"/>
    <property type="match status" value="1"/>
</dbReference>
<comment type="caution">
    <text evidence="7">The sequence shown here is derived from an EMBL/GenBank/DDBJ whole genome shotgun (WGS) entry which is preliminary data.</text>
</comment>
<dbReference type="GO" id="GO:0006511">
    <property type="term" value="P:ubiquitin-dependent protein catabolic process"/>
    <property type="evidence" value="ECO:0007669"/>
    <property type="project" value="TreeGrafter"/>
</dbReference>
<gene>
    <name evidence="7" type="ORF">HU200_039178</name>
</gene>
<keyword evidence="1" id="KW-0479">Metal-binding</keyword>
<feature type="region of interest" description="Disordered" evidence="5">
    <location>
        <begin position="43"/>
        <end position="62"/>
    </location>
</feature>
<evidence type="ECO:0000256" key="1">
    <source>
        <dbReference type="ARBA" id="ARBA00022723"/>
    </source>
</evidence>
<evidence type="ECO:0000256" key="4">
    <source>
        <dbReference type="PROSITE-ProRule" id="PRU00175"/>
    </source>
</evidence>
<evidence type="ECO:0000313" key="7">
    <source>
        <dbReference type="EMBL" id="KAF8693756.1"/>
    </source>
</evidence>
<dbReference type="InterPro" id="IPR051834">
    <property type="entry name" value="RING_finger_E3_ligase"/>
</dbReference>
<evidence type="ECO:0000256" key="5">
    <source>
        <dbReference type="SAM" id="MobiDB-lite"/>
    </source>
</evidence>
<dbReference type="SMART" id="SM00184">
    <property type="entry name" value="RING"/>
    <property type="match status" value="1"/>
</dbReference>
<dbReference type="GO" id="GO:0061630">
    <property type="term" value="F:ubiquitin protein ligase activity"/>
    <property type="evidence" value="ECO:0007669"/>
    <property type="project" value="TreeGrafter"/>
</dbReference>
<organism evidence="7 8">
    <name type="scientific">Digitaria exilis</name>
    <dbReference type="NCBI Taxonomy" id="1010633"/>
    <lineage>
        <taxon>Eukaryota</taxon>
        <taxon>Viridiplantae</taxon>
        <taxon>Streptophyta</taxon>
        <taxon>Embryophyta</taxon>
        <taxon>Tracheophyta</taxon>
        <taxon>Spermatophyta</taxon>
        <taxon>Magnoliopsida</taxon>
        <taxon>Liliopsida</taxon>
        <taxon>Poales</taxon>
        <taxon>Poaceae</taxon>
        <taxon>PACMAD clade</taxon>
        <taxon>Panicoideae</taxon>
        <taxon>Panicodae</taxon>
        <taxon>Paniceae</taxon>
        <taxon>Anthephorinae</taxon>
        <taxon>Digitaria</taxon>
    </lineage>
</organism>
<evidence type="ECO:0000256" key="2">
    <source>
        <dbReference type="ARBA" id="ARBA00022771"/>
    </source>
</evidence>
<dbReference type="SUPFAM" id="SSF57850">
    <property type="entry name" value="RING/U-box"/>
    <property type="match status" value="1"/>
</dbReference>
<feature type="domain" description="RING-type" evidence="6">
    <location>
        <begin position="70"/>
        <end position="112"/>
    </location>
</feature>
<feature type="compositionally biased region" description="Acidic residues" evidence="5">
    <location>
        <begin position="119"/>
        <end position="140"/>
    </location>
</feature>
<dbReference type="PROSITE" id="PS50089">
    <property type="entry name" value="ZF_RING_2"/>
    <property type="match status" value="1"/>
</dbReference>
<keyword evidence="2 4" id="KW-0863">Zinc-finger</keyword>
<dbReference type="GO" id="GO:0005634">
    <property type="term" value="C:nucleus"/>
    <property type="evidence" value="ECO:0007669"/>
    <property type="project" value="TreeGrafter"/>
</dbReference>
<dbReference type="Gene3D" id="3.30.40.10">
    <property type="entry name" value="Zinc/RING finger domain, C3HC4 (zinc finger)"/>
    <property type="match status" value="1"/>
</dbReference>
<dbReference type="InterPro" id="IPR001841">
    <property type="entry name" value="Znf_RING"/>
</dbReference>
<dbReference type="InterPro" id="IPR013083">
    <property type="entry name" value="Znf_RING/FYVE/PHD"/>
</dbReference>
<name>A0A835BK21_9POAL</name>
<feature type="compositionally biased region" description="Acidic residues" evidence="5">
    <location>
        <begin position="48"/>
        <end position="60"/>
    </location>
</feature>
<dbReference type="Pfam" id="PF13639">
    <property type="entry name" value="zf-RING_2"/>
    <property type="match status" value="1"/>
</dbReference>
<sequence length="182" mass="19538">MVAAAGLPLECAPSVKCFVRKAASNATNAYYKAVGVTVEAGSPGSIVADDDEGEGEELEEVPPGADAGECAICYAEYLVGGATSASLPCGHTFHRRCIDRWTSVKRSCPYCRGPVDEEQNAYWDEDEDEEEEEEEEEEGDYGYGSEHEGVDVSGGEEEQETSGSDWPDGLTHVVSLLGSWEI</sequence>
<dbReference type="EMBL" id="JACEFO010001924">
    <property type="protein sequence ID" value="KAF8693756.1"/>
    <property type="molecule type" value="Genomic_DNA"/>
</dbReference>
<evidence type="ECO:0000313" key="8">
    <source>
        <dbReference type="Proteomes" id="UP000636709"/>
    </source>
</evidence>
<feature type="region of interest" description="Disordered" evidence="5">
    <location>
        <begin position="119"/>
        <end position="170"/>
    </location>
</feature>
<keyword evidence="8" id="KW-1185">Reference proteome</keyword>
<dbReference type="PANTHER" id="PTHR45931">
    <property type="entry name" value="SI:CH211-59O9.10"/>
    <property type="match status" value="1"/>
</dbReference>
<accession>A0A835BK21</accession>
<reference evidence="7" key="1">
    <citation type="submission" date="2020-07" db="EMBL/GenBank/DDBJ databases">
        <title>Genome sequence and genetic diversity analysis of an under-domesticated orphan crop, white fonio (Digitaria exilis).</title>
        <authorList>
            <person name="Bennetzen J.L."/>
            <person name="Chen S."/>
            <person name="Ma X."/>
            <person name="Wang X."/>
            <person name="Yssel A.E.J."/>
            <person name="Chaluvadi S.R."/>
            <person name="Johnson M."/>
            <person name="Gangashetty P."/>
            <person name="Hamidou F."/>
            <person name="Sanogo M.D."/>
            <person name="Zwaenepoel A."/>
            <person name="Wallace J."/>
            <person name="Van De Peer Y."/>
            <person name="Van Deynze A."/>
        </authorList>
    </citation>
    <scope>NUCLEOTIDE SEQUENCE</scope>
    <source>
        <tissue evidence="7">Leaves</tissue>
    </source>
</reference>
<dbReference type="OrthoDB" id="624912at2759"/>
<evidence type="ECO:0000256" key="3">
    <source>
        <dbReference type="ARBA" id="ARBA00022833"/>
    </source>
</evidence>
<dbReference type="SMART" id="SM01197">
    <property type="entry name" value="FANCL_C"/>
    <property type="match status" value="1"/>
</dbReference>
<dbReference type="GO" id="GO:0008270">
    <property type="term" value="F:zinc ion binding"/>
    <property type="evidence" value="ECO:0007669"/>
    <property type="project" value="UniProtKB-KW"/>
</dbReference>
<dbReference type="AlphaFoldDB" id="A0A835BK21"/>
<proteinExistence type="predicted"/>
<dbReference type="Proteomes" id="UP000636709">
    <property type="component" value="Unassembled WGS sequence"/>
</dbReference>
<protein>
    <recommendedName>
        <fullName evidence="6">RING-type domain-containing protein</fullName>
    </recommendedName>
</protein>
<keyword evidence="3" id="KW-0862">Zinc</keyword>
<evidence type="ECO:0000259" key="6">
    <source>
        <dbReference type="PROSITE" id="PS50089"/>
    </source>
</evidence>